<evidence type="ECO:0000313" key="1">
    <source>
        <dbReference type="EMBL" id="GAA2250123.1"/>
    </source>
</evidence>
<name>A0ABN3E7A4_9ACTN</name>
<dbReference type="EMBL" id="BAAATR010000014">
    <property type="protein sequence ID" value="GAA2250123.1"/>
    <property type="molecule type" value="Genomic_DNA"/>
</dbReference>
<gene>
    <name evidence="1" type="ORF">GCM10010430_36160</name>
</gene>
<evidence type="ECO:0000313" key="2">
    <source>
        <dbReference type="Proteomes" id="UP001500305"/>
    </source>
</evidence>
<reference evidence="1 2" key="1">
    <citation type="journal article" date="2019" name="Int. J. Syst. Evol. Microbiol.">
        <title>The Global Catalogue of Microorganisms (GCM) 10K type strain sequencing project: providing services to taxonomists for standard genome sequencing and annotation.</title>
        <authorList>
            <consortium name="The Broad Institute Genomics Platform"/>
            <consortium name="The Broad Institute Genome Sequencing Center for Infectious Disease"/>
            <person name="Wu L."/>
            <person name="Ma J."/>
        </authorList>
    </citation>
    <scope>NUCLEOTIDE SEQUENCE [LARGE SCALE GENOMIC DNA]</scope>
    <source>
        <strain evidence="1 2">JCM 7356</strain>
    </source>
</reference>
<protein>
    <recommendedName>
        <fullName evidence="3">Halobacterial output domain-containing protein</fullName>
    </recommendedName>
</protein>
<evidence type="ECO:0008006" key="3">
    <source>
        <dbReference type="Google" id="ProtNLM"/>
    </source>
</evidence>
<proteinExistence type="predicted"/>
<organism evidence="1 2">
    <name type="scientific">Kitasatospora cystarginea</name>
    <dbReference type="NCBI Taxonomy" id="58350"/>
    <lineage>
        <taxon>Bacteria</taxon>
        <taxon>Bacillati</taxon>
        <taxon>Actinomycetota</taxon>
        <taxon>Actinomycetes</taxon>
        <taxon>Kitasatosporales</taxon>
        <taxon>Streptomycetaceae</taxon>
        <taxon>Kitasatospora</taxon>
    </lineage>
</organism>
<comment type="caution">
    <text evidence="1">The sequence shown here is derived from an EMBL/GenBank/DDBJ whole genome shotgun (WGS) entry which is preliminary data.</text>
</comment>
<accession>A0ABN3E7A4</accession>
<dbReference type="Proteomes" id="UP001500305">
    <property type="component" value="Unassembled WGS sequence"/>
</dbReference>
<keyword evidence="2" id="KW-1185">Reference proteome</keyword>
<sequence length="107" mass="11758">MSDQPDPAECGMSTPSTDDIPVVVEIEGIAAPAAFTHLPDALAAVWDALKPLPLGTLQADAFRYFLTRPDAAERATEFLRRDGRLDLSFTLHGQPHTVRLRHQDAEH</sequence>